<dbReference type="RefSeq" id="XP_031943469.1">
    <property type="nucleotide sequence ID" value="XM_032086734.1"/>
</dbReference>
<evidence type="ECO:0000259" key="1">
    <source>
        <dbReference type="Pfam" id="PF24809"/>
    </source>
</evidence>
<evidence type="ECO:0000313" key="2">
    <source>
        <dbReference type="EMBL" id="KAE8406150.1"/>
    </source>
</evidence>
<protein>
    <recommendedName>
        <fullName evidence="1">DUF7708 domain-containing protein</fullName>
    </recommendedName>
</protein>
<gene>
    <name evidence="2" type="ORF">BDV37DRAFT_281063</name>
</gene>
<sequence>MKPNRQKKAHSSFTLREALNEFNSASNQKCKGSTAKASDVLLLASKACSQQSSFLVKAGPCLLSMEYFASFLDTGLTPQEQQPSALVWGCLKHLLTAASRSPIYLQKVADMFHSIGDFGDPKIRECSTSIFTTPRVHQKISLLYVRTLLCCARAMQAMSRKRERFRSLIPESLIKPFDFRYDVSLSKFQQHRDEFLAEAHQARFMQRAESIFRGMDEDALDREDDGREIDKTNVVILVLLCAIDT</sequence>
<dbReference type="EMBL" id="ML736755">
    <property type="protein sequence ID" value="KAE8406150.1"/>
    <property type="molecule type" value="Genomic_DNA"/>
</dbReference>
<dbReference type="GeneID" id="43671425"/>
<name>A0A5N7DI84_9EURO</name>
<evidence type="ECO:0000313" key="3">
    <source>
        <dbReference type="Proteomes" id="UP000325579"/>
    </source>
</evidence>
<dbReference type="AlphaFoldDB" id="A0A5N7DI84"/>
<proteinExistence type="predicted"/>
<accession>A0A5N7DI84</accession>
<dbReference type="Pfam" id="PF24809">
    <property type="entry name" value="DUF7708"/>
    <property type="match status" value="1"/>
</dbReference>
<dbReference type="Proteomes" id="UP000325579">
    <property type="component" value="Unassembled WGS sequence"/>
</dbReference>
<dbReference type="OrthoDB" id="4463008at2759"/>
<reference evidence="2 3" key="1">
    <citation type="submission" date="2019-04" db="EMBL/GenBank/DDBJ databases">
        <authorList>
            <consortium name="DOE Joint Genome Institute"/>
            <person name="Mondo S."/>
            <person name="Kjaerbolling I."/>
            <person name="Vesth T."/>
            <person name="Frisvad J.C."/>
            <person name="Nybo J.L."/>
            <person name="Theobald S."/>
            <person name="Kildgaard S."/>
            <person name="Isbrandt T."/>
            <person name="Kuo A."/>
            <person name="Sato A."/>
            <person name="Lyhne E.K."/>
            <person name="Kogle M.E."/>
            <person name="Wiebenga A."/>
            <person name="Kun R.S."/>
            <person name="Lubbers R.J."/>
            <person name="Makela M.R."/>
            <person name="Barry K."/>
            <person name="Chovatia M."/>
            <person name="Clum A."/>
            <person name="Daum C."/>
            <person name="Haridas S."/>
            <person name="He G."/>
            <person name="LaButti K."/>
            <person name="Lipzen A."/>
            <person name="Riley R."/>
            <person name="Salamov A."/>
            <person name="Simmons B.A."/>
            <person name="Magnuson J.K."/>
            <person name="Henrissat B."/>
            <person name="Mortensen U.H."/>
            <person name="Larsen T.O."/>
            <person name="Devries R.P."/>
            <person name="Grigoriev I.V."/>
            <person name="Machida M."/>
            <person name="Baker S.E."/>
            <person name="Andersen M.R."/>
            <person name="Cantor M.N."/>
            <person name="Hua S.X."/>
        </authorList>
    </citation>
    <scope>NUCLEOTIDE SEQUENCE [LARGE SCALE GENOMIC DNA]</scope>
    <source>
        <strain evidence="2 3">CBS 119388</strain>
    </source>
</reference>
<dbReference type="InterPro" id="IPR056125">
    <property type="entry name" value="DUF7708"/>
</dbReference>
<feature type="domain" description="DUF7708" evidence="1">
    <location>
        <begin position="69"/>
        <end position="199"/>
    </location>
</feature>
<keyword evidence="3" id="KW-1185">Reference proteome</keyword>
<organism evidence="2 3">
    <name type="scientific">Aspergillus pseudonomiae</name>
    <dbReference type="NCBI Taxonomy" id="1506151"/>
    <lineage>
        <taxon>Eukaryota</taxon>
        <taxon>Fungi</taxon>
        <taxon>Dikarya</taxon>
        <taxon>Ascomycota</taxon>
        <taxon>Pezizomycotina</taxon>
        <taxon>Eurotiomycetes</taxon>
        <taxon>Eurotiomycetidae</taxon>
        <taxon>Eurotiales</taxon>
        <taxon>Aspergillaceae</taxon>
        <taxon>Aspergillus</taxon>
        <taxon>Aspergillus subgen. Circumdati</taxon>
    </lineage>
</organism>